<evidence type="ECO:0000313" key="3">
    <source>
        <dbReference type="Proteomes" id="UP001482620"/>
    </source>
</evidence>
<evidence type="ECO:0000259" key="1">
    <source>
        <dbReference type="Pfam" id="PF18866"/>
    </source>
</evidence>
<proteinExistence type="predicted"/>
<dbReference type="InterPro" id="IPR041300">
    <property type="entry name" value="CxC7"/>
</dbReference>
<protein>
    <recommendedName>
        <fullName evidence="1">CxC7-like cysteine cluster associated with KDZ transposases domain-containing protein</fullName>
    </recommendedName>
</protein>
<organism evidence="2 3">
    <name type="scientific">Ilyodon furcidens</name>
    <name type="common">goldbreast splitfin</name>
    <dbReference type="NCBI Taxonomy" id="33524"/>
    <lineage>
        <taxon>Eukaryota</taxon>
        <taxon>Metazoa</taxon>
        <taxon>Chordata</taxon>
        <taxon>Craniata</taxon>
        <taxon>Vertebrata</taxon>
        <taxon>Euteleostomi</taxon>
        <taxon>Actinopterygii</taxon>
        <taxon>Neopterygii</taxon>
        <taxon>Teleostei</taxon>
        <taxon>Neoteleostei</taxon>
        <taxon>Acanthomorphata</taxon>
        <taxon>Ovalentaria</taxon>
        <taxon>Atherinomorphae</taxon>
        <taxon>Cyprinodontiformes</taxon>
        <taxon>Goodeidae</taxon>
        <taxon>Ilyodon</taxon>
    </lineage>
</organism>
<evidence type="ECO:0000313" key="2">
    <source>
        <dbReference type="EMBL" id="MEQ2227236.1"/>
    </source>
</evidence>
<feature type="domain" description="CxC7-like cysteine cluster associated with KDZ transposases" evidence="1">
    <location>
        <begin position="29"/>
        <end position="90"/>
    </location>
</feature>
<dbReference type="Proteomes" id="UP001482620">
    <property type="component" value="Unassembled WGS sequence"/>
</dbReference>
<sequence>MKQAPAHCFTISTLSSLKLCSLGVRGVVDWKKFSKEFQAEYRKPYLIYNCSSCGTTFKDCGAVYWGNGKQGQLRGFYSEPITPGYCSHFCAMDAGFRCGNTLS</sequence>
<name>A0ABV0T3A0_9TELE</name>
<dbReference type="Pfam" id="PF18866">
    <property type="entry name" value="CxC7"/>
    <property type="match status" value="1"/>
</dbReference>
<dbReference type="EMBL" id="JAHRIQ010018521">
    <property type="protein sequence ID" value="MEQ2227236.1"/>
    <property type="molecule type" value="Genomic_DNA"/>
</dbReference>
<accession>A0ABV0T3A0</accession>
<keyword evidence="3" id="KW-1185">Reference proteome</keyword>
<reference evidence="2 3" key="1">
    <citation type="submission" date="2021-06" db="EMBL/GenBank/DDBJ databases">
        <authorList>
            <person name="Palmer J.M."/>
        </authorList>
    </citation>
    <scope>NUCLEOTIDE SEQUENCE [LARGE SCALE GENOMIC DNA]</scope>
    <source>
        <strain evidence="3">if_2019</strain>
        <tissue evidence="2">Muscle</tissue>
    </source>
</reference>
<gene>
    <name evidence="2" type="ORF">ILYODFUR_035721</name>
</gene>
<comment type="caution">
    <text evidence="2">The sequence shown here is derived from an EMBL/GenBank/DDBJ whole genome shotgun (WGS) entry which is preliminary data.</text>
</comment>